<proteinExistence type="predicted"/>
<keyword evidence="3" id="KW-1185">Reference proteome</keyword>
<dbReference type="PROSITE" id="PS51819">
    <property type="entry name" value="VOC"/>
    <property type="match status" value="1"/>
</dbReference>
<accession>A0A5C5U9X5</accession>
<evidence type="ECO:0000313" key="3">
    <source>
        <dbReference type="Proteomes" id="UP000319980"/>
    </source>
</evidence>
<dbReference type="RefSeq" id="WP_146385720.1">
    <property type="nucleotide sequence ID" value="NZ_VOHK01000002.1"/>
</dbReference>
<dbReference type="Gene3D" id="3.10.180.10">
    <property type="entry name" value="2,3-Dihydroxybiphenyl 1,2-Dioxygenase, domain 1"/>
    <property type="match status" value="1"/>
</dbReference>
<comment type="caution">
    <text evidence="2">The sequence shown here is derived from an EMBL/GenBank/DDBJ whole genome shotgun (WGS) entry which is preliminary data.</text>
</comment>
<dbReference type="InterPro" id="IPR029068">
    <property type="entry name" value="Glyas_Bleomycin-R_OHBP_Dase"/>
</dbReference>
<evidence type="ECO:0000259" key="1">
    <source>
        <dbReference type="PROSITE" id="PS51819"/>
    </source>
</evidence>
<dbReference type="SUPFAM" id="SSF54593">
    <property type="entry name" value="Glyoxalase/Bleomycin resistance protein/Dihydroxybiphenyl dioxygenase"/>
    <property type="match status" value="1"/>
</dbReference>
<gene>
    <name evidence="2" type="ORF">FQY83_05080</name>
</gene>
<name>A0A5C5U9X5_9GAMM</name>
<organism evidence="2 3">
    <name type="scientific">Luteimonas marina</name>
    <dbReference type="NCBI Taxonomy" id="488485"/>
    <lineage>
        <taxon>Bacteria</taxon>
        <taxon>Pseudomonadati</taxon>
        <taxon>Pseudomonadota</taxon>
        <taxon>Gammaproteobacteria</taxon>
        <taxon>Lysobacterales</taxon>
        <taxon>Lysobacteraceae</taxon>
        <taxon>Luteimonas</taxon>
    </lineage>
</organism>
<dbReference type="EMBL" id="VOHK01000002">
    <property type="protein sequence ID" value="TWT22405.1"/>
    <property type="molecule type" value="Genomic_DNA"/>
</dbReference>
<dbReference type="OrthoDB" id="9803104at2"/>
<dbReference type="AlphaFoldDB" id="A0A5C5U9X5"/>
<protein>
    <recommendedName>
        <fullName evidence="1">VOC domain-containing protein</fullName>
    </recommendedName>
</protein>
<reference evidence="2 3" key="1">
    <citation type="journal article" date="2008" name="Int. J. Syst. Evol. Microbiol.">
        <title>Luteimonas marina sp. nov., isolated from seawater.</title>
        <authorList>
            <person name="Baik K.S."/>
            <person name="Park S.C."/>
            <person name="Kim M.S."/>
            <person name="Kim E.M."/>
            <person name="Park C."/>
            <person name="Chun J."/>
            <person name="Seong C.N."/>
        </authorList>
    </citation>
    <scope>NUCLEOTIDE SEQUENCE [LARGE SCALE GENOMIC DNA]</scope>
    <source>
        <strain evidence="2 3">FR1330</strain>
    </source>
</reference>
<dbReference type="InterPro" id="IPR004360">
    <property type="entry name" value="Glyas_Fos-R_dOase_dom"/>
</dbReference>
<evidence type="ECO:0000313" key="2">
    <source>
        <dbReference type="EMBL" id="TWT22405.1"/>
    </source>
</evidence>
<feature type="domain" description="VOC" evidence="1">
    <location>
        <begin position="2"/>
        <end position="117"/>
    </location>
</feature>
<dbReference type="Pfam" id="PF00903">
    <property type="entry name" value="Glyoxalase"/>
    <property type="match status" value="1"/>
</dbReference>
<sequence>MKIESVSPILSVNDLAESIDFYRDVLGFDLAWSWGTPPEIAAVCRDNVEITLTQRTGTKPAGAAQVYLGVSGGIDDYYAALVRAGVTMVVAIGDRPYGMRDFRMADPSGNELSIGQAIAGEREA</sequence>
<dbReference type="InterPro" id="IPR037523">
    <property type="entry name" value="VOC_core"/>
</dbReference>
<dbReference type="Proteomes" id="UP000319980">
    <property type="component" value="Unassembled WGS sequence"/>
</dbReference>